<dbReference type="Pfam" id="PF01391">
    <property type="entry name" value="Collagen"/>
    <property type="match status" value="1"/>
</dbReference>
<dbReference type="InterPro" id="IPR013320">
    <property type="entry name" value="ConA-like_dom_sf"/>
</dbReference>
<feature type="domain" description="Thrombospondin-like N-terminal" evidence="2">
    <location>
        <begin position="38"/>
        <end position="237"/>
    </location>
</feature>
<dbReference type="EMBL" id="AJVK01018332">
    <property type="status" value="NOT_ANNOTATED_CDS"/>
    <property type="molecule type" value="Genomic_DNA"/>
</dbReference>
<organism evidence="3 4">
    <name type="scientific">Phlebotomus papatasi</name>
    <name type="common">Sandfly</name>
    <dbReference type="NCBI Taxonomy" id="29031"/>
    <lineage>
        <taxon>Eukaryota</taxon>
        <taxon>Metazoa</taxon>
        <taxon>Ecdysozoa</taxon>
        <taxon>Arthropoda</taxon>
        <taxon>Hexapoda</taxon>
        <taxon>Insecta</taxon>
        <taxon>Pterygota</taxon>
        <taxon>Neoptera</taxon>
        <taxon>Endopterygota</taxon>
        <taxon>Diptera</taxon>
        <taxon>Nematocera</taxon>
        <taxon>Psychodoidea</taxon>
        <taxon>Psychodidae</taxon>
        <taxon>Phlebotomus</taxon>
        <taxon>Phlebotomus</taxon>
    </lineage>
</organism>
<dbReference type="SUPFAM" id="SSF49899">
    <property type="entry name" value="Concanavalin A-like lectins/glucanases"/>
    <property type="match status" value="1"/>
</dbReference>
<name>A0A1B0DPI7_PHLPP</name>
<dbReference type="InterPro" id="IPR048287">
    <property type="entry name" value="TSPN-like_N"/>
</dbReference>
<dbReference type="PANTHER" id="PTHR24637:SF377">
    <property type="entry name" value="COLLAGEN TYPE IX ALPHA 1 CHAIN"/>
    <property type="match status" value="1"/>
</dbReference>
<dbReference type="Proteomes" id="UP000092462">
    <property type="component" value="Unassembled WGS sequence"/>
</dbReference>
<accession>A0A1B0DPI7</accession>
<keyword evidence="4" id="KW-1185">Reference proteome</keyword>
<dbReference type="SMART" id="SM00210">
    <property type="entry name" value="TSPN"/>
    <property type="match status" value="1"/>
</dbReference>
<dbReference type="VEuPathDB" id="VectorBase:PPAPM1_006903"/>
<dbReference type="InterPro" id="IPR008160">
    <property type="entry name" value="Collagen"/>
</dbReference>
<dbReference type="EnsemblMetazoa" id="PPAI010423-RA">
    <property type="protein sequence ID" value="PPAI010423-PA"/>
    <property type="gene ID" value="PPAI010423"/>
</dbReference>
<dbReference type="EMBL" id="AJVK01018331">
    <property type="status" value="NOT_ANNOTATED_CDS"/>
    <property type="molecule type" value="Genomic_DNA"/>
</dbReference>
<dbReference type="VEuPathDB" id="VectorBase:PPAI010423"/>
<dbReference type="EMBL" id="AJVK01018335">
    <property type="status" value="NOT_ANNOTATED_CDS"/>
    <property type="molecule type" value="Genomic_DNA"/>
</dbReference>
<dbReference type="EMBL" id="AJVK01018333">
    <property type="status" value="NOT_ANNOTATED_CDS"/>
    <property type="molecule type" value="Genomic_DNA"/>
</dbReference>
<dbReference type="AlphaFoldDB" id="A0A1B0DPI7"/>
<dbReference type="PANTHER" id="PTHR24637">
    <property type="entry name" value="COLLAGEN"/>
    <property type="match status" value="1"/>
</dbReference>
<dbReference type="Gene3D" id="2.60.120.200">
    <property type="match status" value="1"/>
</dbReference>
<protein>
    <recommendedName>
        <fullName evidence="2">Thrombospondin-like N-terminal domain-containing protein</fullName>
    </recommendedName>
</protein>
<evidence type="ECO:0000256" key="1">
    <source>
        <dbReference type="ARBA" id="ARBA00022737"/>
    </source>
</evidence>
<evidence type="ECO:0000313" key="4">
    <source>
        <dbReference type="Proteomes" id="UP000092462"/>
    </source>
</evidence>
<keyword evidence="1" id="KW-0677">Repeat</keyword>
<evidence type="ECO:0000259" key="2">
    <source>
        <dbReference type="SMART" id="SM00210"/>
    </source>
</evidence>
<dbReference type="EMBL" id="AJVK01018334">
    <property type="status" value="NOT_ANNOTATED_CDS"/>
    <property type="molecule type" value="Genomic_DNA"/>
</dbReference>
<sequence>MYYTVLRGASPRKMMSTLEVWEFDFFEDYSPCGRWRPGDADLNTFDFIRQFQLDRSETYYEGVTRVVGSSHIQTAYRLERESNLTLRAIDAFPRGFPHQFSFECTFRAREELVLPWYLFHVTDSFEQSQLSVTLDPRRELLHLELPDVDGNLQMVTFRHHELFDESWHKVTLGVGHDRATLWVDCQPVRGIYGDFANQLEPRGPVEATGGHLSVARLVEYPSTVPIDLQWMVLSCDPLRAERQDCAELPNIRNVSYLSGPGNIRSAECPILCPQGPPGLNGTSGMPGLPGAPGSRGFPGIPGRDGAPGQPGSPGLGIQGPRGFPGEKGEMGPPGPPRDSSDATIACVPIADYTSINRFYLSVWLFFPCIGSL</sequence>
<proteinExistence type="predicted"/>
<reference evidence="3" key="1">
    <citation type="submission" date="2022-08" db="UniProtKB">
        <authorList>
            <consortium name="EnsemblMetazoa"/>
        </authorList>
    </citation>
    <scope>IDENTIFICATION</scope>
    <source>
        <strain evidence="3">Israel</strain>
    </source>
</reference>
<evidence type="ECO:0000313" key="3">
    <source>
        <dbReference type="EnsemblMetazoa" id="PPAI010423-PA"/>
    </source>
</evidence>